<organism evidence="1 2">
    <name type="scientific">Psophocarpus tetragonolobus</name>
    <name type="common">Winged bean</name>
    <name type="synonym">Dolichos tetragonolobus</name>
    <dbReference type="NCBI Taxonomy" id="3891"/>
    <lineage>
        <taxon>Eukaryota</taxon>
        <taxon>Viridiplantae</taxon>
        <taxon>Streptophyta</taxon>
        <taxon>Embryophyta</taxon>
        <taxon>Tracheophyta</taxon>
        <taxon>Spermatophyta</taxon>
        <taxon>Magnoliopsida</taxon>
        <taxon>eudicotyledons</taxon>
        <taxon>Gunneridae</taxon>
        <taxon>Pentapetalae</taxon>
        <taxon>rosids</taxon>
        <taxon>fabids</taxon>
        <taxon>Fabales</taxon>
        <taxon>Fabaceae</taxon>
        <taxon>Papilionoideae</taxon>
        <taxon>50 kb inversion clade</taxon>
        <taxon>NPAAA clade</taxon>
        <taxon>indigoferoid/millettioid clade</taxon>
        <taxon>Phaseoleae</taxon>
        <taxon>Psophocarpus</taxon>
    </lineage>
</organism>
<dbReference type="Proteomes" id="UP001386955">
    <property type="component" value="Unassembled WGS sequence"/>
</dbReference>
<dbReference type="AlphaFoldDB" id="A0AAN9RPD9"/>
<evidence type="ECO:0000313" key="1">
    <source>
        <dbReference type="EMBL" id="KAK7380481.1"/>
    </source>
</evidence>
<comment type="caution">
    <text evidence="1">The sequence shown here is derived from an EMBL/GenBank/DDBJ whole genome shotgun (WGS) entry which is preliminary data.</text>
</comment>
<gene>
    <name evidence="1" type="ORF">VNO78_32992</name>
</gene>
<dbReference type="EMBL" id="JAYMYS010000009">
    <property type="protein sequence ID" value="KAK7380481.1"/>
    <property type="molecule type" value="Genomic_DNA"/>
</dbReference>
<accession>A0AAN9RPD9</accession>
<reference evidence="1 2" key="1">
    <citation type="submission" date="2024-01" db="EMBL/GenBank/DDBJ databases">
        <title>The genomes of 5 underutilized Papilionoideae crops provide insights into root nodulation and disease resistanc.</title>
        <authorList>
            <person name="Jiang F."/>
        </authorList>
    </citation>
    <scope>NUCLEOTIDE SEQUENCE [LARGE SCALE GENOMIC DNA]</scope>
    <source>
        <strain evidence="1">DUOXIRENSHENG_FW03</strain>
        <tissue evidence="1">Leaves</tissue>
    </source>
</reference>
<keyword evidence="2" id="KW-1185">Reference proteome</keyword>
<sequence length="104" mass="11101">MLGDLRVQGTRGGSIDLVSTINGVVLPLGGAHDGRVVVGGANNGGRGSNLGDNERGRCEKCDNSFGGNTWPRQETLALLKIHLDMNMTFKDASIRSPFWEEASM</sequence>
<protein>
    <submittedName>
        <fullName evidence="1">Uncharacterized protein</fullName>
    </submittedName>
</protein>
<evidence type="ECO:0000313" key="2">
    <source>
        <dbReference type="Proteomes" id="UP001386955"/>
    </source>
</evidence>
<proteinExistence type="predicted"/>
<name>A0AAN9RPD9_PSOTE</name>